<accession>A0A370SWM3</accession>
<gene>
    <name evidence="1" type="ORF">DEU51_102391</name>
</gene>
<dbReference type="Pfam" id="PF13935">
    <property type="entry name" value="Ead_Ea22"/>
    <property type="match status" value="1"/>
</dbReference>
<name>A0A370SWM3_PSEJE</name>
<dbReference type="AlphaFoldDB" id="A0A370SWM3"/>
<sequence length="226" mass="24259">MSKPNAAQKLAADLVVLAEAATPGPWVTDGDYVNEHGSVIHAYIANGRRGGGRIAGAFANCLVKTDEQCRANAAFIAGANPKAVLVLIAENDRLRDLAQTEIDNASESAKEVAGARMTLYALEQKTDRLKAENEALRKIISGSATSCGAAVSVDCSLDFMGDLPNEISSVITKLRRDAERYRWLRRVDSDYAICTPGQDWGDMIESHLDAQVDASIAASGREQRHG</sequence>
<organism evidence="1 2">
    <name type="scientific">Pseudomonas jessenii</name>
    <dbReference type="NCBI Taxonomy" id="77298"/>
    <lineage>
        <taxon>Bacteria</taxon>
        <taxon>Pseudomonadati</taxon>
        <taxon>Pseudomonadota</taxon>
        <taxon>Gammaproteobacteria</taxon>
        <taxon>Pseudomonadales</taxon>
        <taxon>Pseudomonadaceae</taxon>
        <taxon>Pseudomonas</taxon>
    </lineage>
</organism>
<dbReference type="InterPro" id="IPR025153">
    <property type="entry name" value="Ead_Ea22"/>
</dbReference>
<protein>
    <recommendedName>
        <fullName evidence="3">Ead/Ea22-like family protein</fullName>
    </recommendedName>
</protein>
<proteinExistence type="predicted"/>
<evidence type="ECO:0000313" key="2">
    <source>
        <dbReference type="Proteomes" id="UP000255365"/>
    </source>
</evidence>
<evidence type="ECO:0008006" key="3">
    <source>
        <dbReference type="Google" id="ProtNLM"/>
    </source>
</evidence>
<evidence type="ECO:0000313" key="1">
    <source>
        <dbReference type="EMBL" id="RDL24133.1"/>
    </source>
</evidence>
<dbReference type="RefSeq" id="WP_115146249.1">
    <property type="nucleotide sequence ID" value="NZ_QRAV01000002.1"/>
</dbReference>
<reference evidence="1 2" key="1">
    <citation type="submission" date="2018-07" db="EMBL/GenBank/DDBJ databases">
        <title>Genome sequencing of rice bacterial endophytes.</title>
        <authorList>
            <person name="Venturi V."/>
        </authorList>
    </citation>
    <scope>NUCLEOTIDE SEQUENCE [LARGE SCALE GENOMIC DNA]</scope>
    <source>
        <strain evidence="1 2">E2333</strain>
    </source>
</reference>
<comment type="caution">
    <text evidence="1">The sequence shown here is derived from an EMBL/GenBank/DDBJ whole genome shotgun (WGS) entry which is preliminary data.</text>
</comment>
<dbReference type="EMBL" id="QRAV01000002">
    <property type="protein sequence ID" value="RDL24133.1"/>
    <property type="molecule type" value="Genomic_DNA"/>
</dbReference>
<dbReference type="Proteomes" id="UP000255365">
    <property type="component" value="Unassembled WGS sequence"/>
</dbReference>